<sequence>MTFKAVPRMPFAPALRVVVACTLLAAIAGTLLAGCGSKNRRAAPTVSSETYRGPLWLRGSVGSMATLREGEPLLVSGYTLCVNLNGTGSSEVPTFLRGFLLNEMRKRKVPQPERVLFDTNTAVVAVEGLIPAGASKGDRFDVLVTAIDRQTLSLEGGNIWSTQVIPGPPDPSLAYKRPVGEVGGDIFIDPVISDTPDAEVDPRRQALVVAGGKATEDRILELVLNQPSWQRSRLIADRINERFPKTPNDRFETARPMTDAMIRIRVPSYWRGQASIFLDHVMVLFTQRAPGFDRAKTLELADRLNRFPTDQRVVISAWRAMGRGVLPVLREIYTHDNQKVRLAALDAGAGLNDGQAARFLIDEIDDASVETRIQIAASLAQLPDNLQASIGLNRLIRDPDTRVRLAAYEAMVLAGDPAIERIPVYSDRDKIKLVIDEVPAPEPLIYVTFDRFPRIVYFGGPIDVQPGKFAQAWDGRLMLRTGDGKPMSVFYQPNLGDSITQQLYPNLTELTHFLAHNPTRDRPQQGLNLSYGQTVDAIYELVSASNLSADFRLRRSTLSELIEQQTRDAIPAPRPVTSADASDNTSQNATLPAAATTGLDNQ</sequence>
<evidence type="ECO:0000313" key="7">
    <source>
        <dbReference type="Proteomes" id="UP000320386"/>
    </source>
</evidence>
<evidence type="ECO:0000256" key="2">
    <source>
        <dbReference type="ARBA" id="ARBA00004117"/>
    </source>
</evidence>
<reference evidence="6 7" key="1">
    <citation type="submission" date="2019-02" db="EMBL/GenBank/DDBJ databases">
        <title>Deep-cultivation of Planctomycetes and their phenomic and genomic characterization uncovers novel biology.</title>
        <authorList>
            <person name="Wiegand S."/>
            <person name="Jogler M."/>
            <person name="Boedeker C."/>
            <person name="Pinto D."/>
            <person name="Vollmers J."/>
            <person name="Rivas-Marin E."/>
            <person name="Kohn T."/>
            <person name="Peeters S.H."/>
            <person name="Heuer A."/>
            <person name="Rast P."/>
            <person name="Oberbeckmann S."/>
            <person name="Bunk B."/>
            <person name="Jeske O."/>
            <person name="Meyerdierks A."/>
            <person name="Storesund J.E."/>
            <person name="Kallscheuer N."/>
            <person name="Luecker S."/>
            <person name="Lage O.M."/>
            <person name="Pohl T."/>
            <person name="Merkel B.J."/>
            <person name="Hornburger P."/>
            <person name="Mueller R.-W."/>
            <person name="Bruemmer F."/>
            <person name="Labrenz M."/>
            <person name="Spormann A.M."/>
            <person name="Op den Camp H."/>
            <person name="Overmann J."/>
            <person name="Amann R."/>
            <person name="Jetten M.S.M."/>
            <person name="Mascher T."/>
            <person name="Medema M.H."/>
            <person name="Devos D.P."/>
            <person name="Kaster A.-K."/>
            <person name="Ovreas L."/>
            <person name="Rohde M."/>
            <person name="Galperin M.Y."/>
            <person name="Jogler C."/>
        </authorList>
    </citation>
    <scope>NUCLEOTIDE SEQUENCE [LARGE SCALE GENOMIC DNA]</scope>
    <source>
        <strain evidence="6 7">Pan265</strain>
    </source>
</reference>
<keyword evidence="4" id="KW-0975">Bacterial flagellum</keyword>
<accession>A0A518BZL7</accession>
<comment type="function">
    <text evidence="1">Assembles around the rod to form the L-ring and probably protects the motor/basal body from shearing forces during rotation.</text>
</comment>
<keyword evidence="6" id="KW-0282">Flagellum</keyword>
<dbReference type="RefSeq" id="WP_145446589.1">
    <property type="nucleotide sequence ID" value="NZ_CP036280.1"/>
</dbReference>
<feature type="region of interest" description="Disordered" evidence="5">
    <location>
        <begin position="564"/>
        <end position="602"/>
    </location>
</feature>
<dbReference type="Pfam" id="PF02119">
    <property type="entry name" value="FlgI"/>
    <property type="match status" value="1"/>
</dbReference>
<dbReference type="AlphaFoldDB" id="A0A518BZL7"/>
<dbReference type="GO" id="GO:0071973">
    <property type="term" value="P:bacterial-type flagellum-dependent cell motility"/>
    <property type="evidence" value="ECO:0007669"/>
    <property type="project" value="InterPro"/>
</dbReference>
<evidence type="ECO:0000256" key="4">
    <source>
        <dbReference type="ARBA" id="ARBA00023143"/>
    </source>
</evidence>
<dbReference type="PANTHER" id="PTHR30381:SF0">
    <property type="entry name" value="FLAGELLAR P-RING PROTEIN"/>
    <property type="match status" value="1"/>
</dbReference>
<dbReference type="PRINTS" id="PR01010">
    <property type="entry name" value="FLGPRINGFLGI"/>
</dbReference>
<dbReference type="KEGG" id="mcad:Pan265_22880"/>
<keyword evidence="3" id="KW-0732">Signal</keyword>
<protein>
    <submittedName>
        <fullName evidence="6">Flagellar basal body P-ring protein</fullName>
    </submittedName>
</protein>
<dbReference type="SUPFAM" id="SSF48371">
    <property type="entry name" value="ARM repeat"/>
    <property type="match status" value="1"/>
</dbReference>
<dbReference type="Proteomes" id="UP000320386">
    <property type="component" value="Chromosome"/>
</dbReference>
<evidence type="ECO:0000313" key="6">
    <source>
        <dbReference type="EMBL" id="QDU72423.1"/>
    </source>
</evidence>
<evidence type="ECO:0000256" key="1">
    <source>
        <dbReference type="ARBA" id="ARBA00002591"/>
    </source>
</evidence>
<dbReference type="InterPro" id="IPR001782">
    <property type="entry name" value="Flag_FlgI"/>
</dbReference>
<dbReference type="OrthoDB" id="263583at2"/>
<dbReference type="InterPro" id="IPR016024">
    <property type="entry name" value="ARM-type_fold"/>
</dbReference>
<dbReference type="GO" id="GO:0030288">
    <property type="term" value="C:outer membrane-bounded periplasmic space"/>
    <property type="evidence" value="ECO:0007669"/>
    <property type="project" value="InterPro"/>
</dbReference>
<evidence type="ECO:0000256" key="3">
    <source>
        <dbReference type="ARBA" id="ARBA00022729"/>
    </source>
</evidence>
<keyword evidence="7" id="KW-1185">Reference proteome</keyword>
<name>A0A518BZL7_9BACT</name>
<evidence type="ECO:0000256" key="5">
    <source>
        <dbReference type="SAM" id="MobiDB-lite"/>
    </source>
</evidence>
<proteinExistence type="predicted"/>
<keyword evidence="6" id="KW-0966">Cell projection</keyword>
<keyword evidence="6" id="KW-0969">Cilium</keyword>
<dbReference type="GO" id="GO:0009428">
    <property type="term" value="C:bacterial-type flagellum basal body, distal rod, P ring"/>
    <property type="evidence" value="ECO:0007669"/>
    <property type="project" value="InterPro"/>
</dbReference>
<dbReference type="Gene3D" id="1.25.10.10">
    <property type="entry name" value="Leucine-rich Repeat Variant"/>
    <property type="match status" value="1"/>
</dbReference>
<dbReference type="EMBL" id="CP036280">
    <property type="protein sequence ID" value="QDU72423.1"/>
    <property type="molecule type" value="Genomic_DNA"/>
</dbReference>
<feature type="compositionally biased region" description="Polar residues" evidence="5">
    <location>
        <begin position="579"/>
        <end position="590"/>
    </location>
</feature>
<organism evidence="6 7">
    <name type="scientific">Mucisphaera calidilacus</name>
    <dbReference type="NCBI Taxonomy" id="2527982"/>
    <lineage>
        <taxon>Bacteria</taxon>
        <taxon>Pseudomonadati</taxon>
        <taxon>Planctomycetota</taxon>
        <taxon>Phycisphaerae</taxon>
        <taxon>Phycisphaerales</taxon>
        <taxon>Phycisphaeraceae</taxon>
        <taxon>Mucisphaera</taxon>
    </lineage>
</organism>
<gene>
    <name evidence="6" type="ORF">Pan265_22880</name>
</gene>
<dbReference type="PROSITE" id="PS51257">
    <property type="entry name" value="PROKAR_LIPOPROTEIN"/>
    <property type="match status" value="1"/>
</dbReference>
<dbReference type="GO" id="GO:0005198">
    <property type="term" value="F:structural molecule activity"/>
    <property type="evidence" value="ECO:0007669"/>
    <property type="project" value="InterPro"/>
</dbReference>
<dbReference type="InterPro" id="IPR011989">
    <property type="entry name" value="ARM-like"/>
</dbReference>
<dbReference type="PANTHER" id="PTHR30381">
    <property type="entry name" value="FLAGELLAR P-RING PERIPLASMIC PROTEIN FLGI"/>
    <property type="match status" value="1"/>
</dbReference>
<comment type="subcellular location">
    <subcellularLocation>
        <location evidence="2">Bacterial flagellum basal body</location>
    </subcellularLocation>
</comment>